<dbReference type="GO" id="GO:0007165">
    <property type="term" value="P:signal transduction"/>
    <property type="evidence" value="ECO:0007669"/>
    <property type="project" value="UniProtKB-KW"/>
</dbReference>
<dbReference type="GO" id="GO:0005549">
    <property type="term" value="F:odorant binding"/>
    <property type="evidence" value="ECO:0007669"/>
    <property type="project" value="InterPro"/>
</dbReference>
<dbReference type="InterPro" id="IPR004117">
    <property type="entry name" value="7tm6_olfct_rcpt"/>
</dbReference>
<keyword evidence="6 10" id="KW-1133">Transmembrane helix</keyword>
<feature type="transmembrane region" description="Helical" evidence="10">
    <location>
        <begin position="155"/>
        <end position="174"/>
    </location>
</feature>
<evidence type="ECO:0000256" key="5">
    <source>
        <dbReference type="ARBA" id="ARBA00022725"/>
    </source>
</evidence>
<evidence type="ECO:0000256" key="8">
    <source>
        <dbReference type="ARBA" id="ARBA00023170"/>
    </source>
</evidence>
<proteinExistence type="inferred from homology"/>
<evidence type="ECO:0000256" key="11">
    <source>
        <dbReference type="SAM" id="MobiDB-lite"/>
    </source>
</evidence>
<keyword evidence="4 10" id="KW-0812">Transmembrane</keyword>
<dbReference type="GO" id="GO:0004984">
    <property type="term" value="F:olfactory receptor activity"/>
    <property type="evidence" value="ECO:0007669"/>
    <property type="project" value="InterPro"/>
</dbReference>
<evidence type="ECO:0000256" key="10">
    <source>
        <dbReference type="RuleBase" id="RU351113"/>
    </source>
</evidence>
<keyword evidence="2" id="KW-1003">Cell membrane</keyword>
<comment type="subcellular location">
    <subcellularLocation>
        <location evidence="1 10">Cell membrane</location>
        <topology evidence="1 10">Multi-pass membrane protein</topology>
    </subcellularLocation>
</comment>
<keyword evidence="3 10" id="KW-0716">Sensory transduction</keyword>
<comment type="caution">
    <text evidence="12">The sequence shown here is derived from an EMBL/GenBank/DDBJ whole genome shotgun (WGS) entry which is preliminary data.</text>
</comment>
<evidence type="ECO:0000313" key="13">
    <source>
        <dbReference type="Proteomes" id="UP001160148"/>
    </source>
</evidence>
<keyword evidence="9 10" id="KW-0807">Transducer</keyword>
<feature type="transmembrane region" description="Helical" evidence="10">
    <location>
        <begin position="294"/>
        <end position="314"/>
    </location>
</feature>
<evidence type="ECO:0000256" key="2">
    <source>
        <dbReference type="ARBA" id="ARBA00022475"/>
    </source>
</evidence>
<keyword evidence="5 10" id="KW-0552">Olfaction</keyword>
<accession>A0AAV0VVI1</accession>
<dbReference type="PANTHER" id="PTHR21137">
    <property type="entry name" value="ODORANT RECEPTOR"/>
    <property type="match status" value="1"/>
</dbReference>
<reference evidence="12 13" key="1">
    <citation type="submission" date="2023-01" db="EMBL/GenBank/DDBJ databases">
        <authorList>
            <person name="Whitehead M."/>
        </authorList>
    </citation>
    <scope>NUCLEOTIDE SEQUENCE [LARGE SCALE GENOMIC DNA]</scope>
</reference>
<evidence type="ECO:0000256" key="3">
    <source>
        <dbReference type="ARBA" id="ARBA00022606"/>
    </source>
</evidence>
<name>A0AAV0VVI1_9HEMI</name>
<dbReference type="Proteomes" id="UP001160148">
    <property type="component" value="Unassembled WGS sequence"/>
</dbReference>
<feature type="transmembrane region" description="Helical" evidence="10">
    <location>
        <begin position="186"/>
        <end position="205"/>
    </location>
</feature>
<organism evidence="12 13">
    <name type="scientific">Macrosiphum euphorbiae</name>
    <name type="common">potato aphid</name>
    <dbReference type="NCBI Taxonomy" id="13131"/>
    <lineage>
        <taxon>Eukaryota</taxon>
        <taxon>Metazoa</taxon>
        <taxon>Ecdysozoa</taxon>
        <taxon>Arthropoda</taxon>
        <taxon>Hexapoda</taxon>
        <taxon>Insecta</taxon>
        <taxon>Pterygota</taxon>
        <taxon>Neoptera</taxon>
        <taxon>Paraneoptera</taxon>
        <taxon>Hemiptera</taxon>
        <taxon>Sternorrhyncha</taxon>
        <taxon>Aphidomorpha</taxon>
        <taxon>Aphidoidea</taxon>
        <taxon>Aphididae</taxon>
        <taxon>Macrosiphini</taxon>
        <taxon>Macrosiphum</taxon>
    </lineage>
</organism>
<gene>
    <name evidence="12" type="ORF">MEUPH1_LOCUS4895</name>
</gene>
<comment type="caution">
    <text evidence="10">Lacks conserved residue(s) required for the propagation of feature annotation.</text>
</comment>
<evidence type="ECO:0000313" key="12">
    <source>
        <dbReference type="EMBL" id="CAI6348194.1"/>
    </source>
</evidence>
<evidence type="ECO:0000256" key="1">
    <source>
        <dbReference type="ARBA" id="ARBA00004651"/>
    </source>
</evidence>
<dbReference type="Pfam" id="PF02949">
    <property type="entry name" value="7tm_6"/>
    <property type="match status" value="1"/>
</dbReference>
<evidence type="ECO:0000256" key="4">
    <source>
        <dbReference type="ARBA" id="ARBA00022692"/>
    </source>
</evidence>
<dbReference type="PANTHER" id="PTHR21137:SF35">
    <property type="entry name" value="ODORANT RECEPTOR 19A-RELATED"/>
    <property type="match status" value="1"/>
</dbReference>
<dbReference type="AlphaFoldDB" id="A0AAV0VVI1"/>
<feature type="region of interest" description="Disordered" evidence="11">
    <location>
        <begin position="1"/>
        <end position="31"/>
    </location>
</feature>
<keyword evidence="13" id="KW-1185">Reference proteome</keyword>
<feature type="transmembrane region" description="Helical" evidence="10">
    <location>
        <begin position="326"/>
        <end position="344"/>
    </location>
</feature>
<evidence type="ECO:0000256" key="9">
    <source>
        <dbReference type="ARBA" id="ARBA00023224"/>
    </source>
</evidence>
<dbReference type="EMBL" id="CARXXK010000001">
    <property type="protein sequence ID" value="CAI6348194.1"/>
    <property type="molecule type" value="Genomic_DNA"/>
</dbReference>
<evidence type="ECO:0000256" key="6">
    <source>
        <dbReference type="ARBA" id="ARBA00022989"/>
    </source>
</evidence>
<feature type="transmembrane region" description="Helical" evidence="10">
    <location>
        <begin position="96"/>
        <end position="115"/>
    </location>
</feature>
<keyword evidence="8 10" id="KW-0675">Receptor</keyword>
<dbReference type="GO" id="GO:0005886">
    <property type="term" value="C:plasma membrane"/>
    <property type="evidence" value="ECO:0007669"/>
    <property type="project" value="UniProtKB-SubCell"/>
</dbReference>
<evidence type="ECO:0000256" key="7">
    <source>
        <dbReference type="ARBA" id="ARBA00023136"/>
    </source>
</evidence>
<protein>
    <recommendedName>
        <fullName evidence="10">Odorant receptor</fullName>
    </recommendedName>
</protein>
<sequence length="423" mass="46833">MGNPKRADDNGGTQNSAEKADGGASENPAEKAAEGGTVLDVELFRMIGVHQLLRPDEYGLDGDLYRGAAKVVVGLTLGLQSMQVCRLYLARHDIPMFANIGVMVINGLMCLLKGYMVAANADQMSATLNAARYAFTKCGGRDPSKLRQCRARLSAILRTFVGLSFGTLIVWLVMPWFMASDYDDHPSIWAAVYVVESIILTVNVFCWTSFDCYLVTMCFVFEALFCTMSTGYETLGRRRTGAKSSATQQLGIAGTINNVTISDVNYDDLTSHILDNQNIIKQYDAFFDVVRPMVLVQIANGMYSIITLIFLTLLTHLSGYSILSAPILKFVCGLVSLTIELYIYCYGFNHIEDGKAMVNFGLYSSNWTEMDLKFKKTLLMAMVMNSAHRRVMKVSPNSIVNLEMFTGVIQLIYISDSWPMGEA</sequence>
<comment type="similarity">
    <text evidence="10">Belongs to the insect chemoreceptor superfamily. Heteromeric odorant receptor channel (TC 1.A.69) family.</text>
</comment>
<keyword evidence="7 10" id="KW-0472">Membrane</keyword>